<reference evidence="2 4" key="2">
    <citation type="submission" date="2019-06" db="EMBL/GenBank/DDBJ databases">
        <title>Whole genome shotgun sequence of Corynebacterium flavescens NBRC 14136.</title>
        <authorList>
            <person name="Hosoyama A."/>
            <person name="Uohara A."/>
            <person name="Ohji S."/>
            <person name="Ichikawa N."/>
        </authorList>
    </citation>
    <scope>NUCLEOTIDE SEQUENCE [LARGE SCALE GENOMIC DNA]</scope>
    <source>
        <strain evidence="2 4">NBRC 14136</strain>
    </source>
</reference>
<dbReference type="RefSeq" id="WP_075730294.1">
    <property type="nucleotide sequence ID" value="NZ_BJNB01000016.1"/>
</dbReference>
<dbReference type="EMBL" id="BJNB01000016">
    <property type="protein sequence ID" value="GEB97790.1"/>
    <property type="molecule type" value="Genomic_DNA"/>
</dbReference>
<protein>
    <submittedName>
        <fullName evidence="1">Uncharacterized protein</fullName>
    </submittedName>
</protein>
<gene>
    <name evidence="2" type="ORF">CFL01nite_12850</name>
    <name evidence="1" type="ORF">CFLV_09360</name>
</gene>
<sequence length="82" mass="8794">MNTPKITASITGQLEESVGSLSILDVGKHVPRGEIVSTPAMDIVTICRDGEEIDEVAVEPCEDAAPYDAAVRNAGYDNFTWI</sequence>
<dbReference type="STRING" id="28028.CFLV_09360"/>
<proteinExistence type="predicted"/>
<dbReference type="GeneID" id="82880908"/>
<reference evidence="1 3" key="1">
    <citation type="submission" date="2014-08" db="EMBL/GenBank/DDBJ databases">
        <title>Complete genome sequence of Corynebacterium flavescens OJ8(T)(=DSM 20296(T)), isolated from cheese.</title>
        <authorList>
            <person name="Ruckert C."/>
            <person name="Albersmeier A."/>
            <person name="Winkler A."/>
            <person name="Kalinowski J."/>
        </authorList>
    </citation>
    <scope>NUCLEOTIDE SEQUENCE [LARGE SCALE GENOMIC DNA]</scope>
    <source>
        <strain evidence="1 3">OJ8</strain>
    </source>
</reference>
<dbReference type="Proteomes" id="UP000315353">
    <property type="component" value="Unassembled WGS sequence"/>
</dbReference>
<evidence type="ECO:0000313" key="2">
    <source>
        <dbReference type="EMBL" id="GEB97790.1"/>
    </source>
</evidence>
<dbReference type="AlphaFoldDB" id="A0A1L7CNF7"/>
<evidence type="ECO:0000313" key="1">
    <source>
        <dbReference type="EMBL" id="APT87374.1"/>
    </source>
</evidence>
<dbReference type="Proteomes" id="UP000185479">
    <property type="component" value="Chromosome"/>
</dbReference>
<dbReference type="EMBL" id="CP009246">
    <property type="protein sequence ID" value="APT87374.1"/>
    <property type="molecule type" value="Genomic_DNA"/>
</dbReference>
<dbReference type="KEGG" id="cfc:CFLV_09360"/>
<evidence type="ECO:0000313" key="3">
    <source>
        <dbReference type="Proteomes" id="UP000185479"/>
    </source>
</evidence>
<keyword evidence="3" id="KW-1185">Reference proteome</keyword>
<accession>A0A1L7CNF7</accession>
<evidence type="ECO:0000313" key="4">
    <source>
        <dbReference type="Proteomes" id="UP000315353"/>
    </source>
</evidence>
<name>A0A1L7CNF7_CORFL</name>
<organism evidence="1 3">
    <name type="scientific">Corynebacterium flavescens</name>
    <dbReference type="NCBI Taxonomy" id="28028"/>
    <lineage>
        <taxon>Bacteria</taxon>
        <taxon>Bacillati</taxon>
        <taxon>Actinomycetota</taxon>
        <taxon>Actinomycetes</taxon>
        <taxon>Mycobacteriales</taxon>
        <taxon>Corynebacteriaceae</taxon>
        <taxon>Corynebacterium</taxon>
    </lineage>
</organism>